<name>Q872P2_NEUCS</name>
<dbReference type="VEuPathDB" id="FungiDB:NCU05131"/>
<dbReference type="HOGENOM" id="CLU_493541_0_0_1"/>
<dbReference type="PANTHER" id="PTHR35043">
    <property type="entry name" value="TRANSCRIPTION FACTOR DOMAIN-CONTAINING PROTEIN"/>
    <property type="match status" value="1"/>
</dbReference>
<gene>
    <name evidence="1" type="primary">B19A17.100</name>
</gene>
<dbReference type="EMBL" id="BX284763">
    <property type="protein sequence ID" value="CAD70538.1"/>
    <property type="molecule type" value="Genomic_DNA"/>
</dbReference>
<reference evidence="1" key="2">
    <citation type="submission" date="2003-03" db="EMBL/GenBank/DDBJ databases">
        <authorList>
            <person name="German Neurospora genome project"/>
        </authorList>
    </citation>
    <scope>NUCLEOTIDE SEQUENCE</scope>
</reference>
<dbReference type="PANTHER" id="PTHR35043:SF9">
    <property type="match status" value="1"/>
</dbReference>
<protein>
    <submittedName>
        <fullName evidence="1">Uncharacterized protein B19A17.100</fullName>
    </submittedName>
</protein>
<proteinExistence type="predicted"/>
<accession>Q872P2</accession>
<dbReference type="PhylomeDB" id="Q872P2"/>
<sequence length="552" mass="61713">MADLFGHNFTGSNDPNWVPEPDRRGTFNILSTCLVTLGLCVWTAIHLNVPEHKEGWVKQLVRKVGWMLMGLLSPEAAQEISQAMNGGNSPSVYARLRRRIRDRGLWGFVTSLFTSSNSIEDQAVGVPKWTIAHGFLAVMGGFAIEINEIGNANQRRVKNFLPKKATGAPRTRLTLTPEALRVLKEEGLEDLIPVLPRESIVDKSKGSTFAKALVCFQASWFCIGCVNRFAQGLSISLLELNTLGHALCTLVIYVMWWHKPLDVGEPEKISLDASLTGEDLINGSKLIVAMCVRSKLDDTLSEAVNLYEEPEAFVFDVEYKYLEQTASFGCTINKNIAVFPEDLDAAYPNDFDQLDGMSEQKPYLIHSLVHPPLMQKFALKKSKLAPPTKCLVLIRKSDTILEVVQATSGDATERIISNEQRSDVWANVLLHDLDSKWREPEGTGKKKMGTVPEFLSYKLPDVPLPDHGTVECQPNPPQVPLVSRPFIDISHSDMRRWQLAMAYENILDIPSNLLVDRARNLPRFEDYEQYTSLYFGFGLLSPNNSGSSHGRN</sequence>
<dbReference type="AlphaFoldDB" id="Q872P2"/>
<reference evidence="1" key="1">
    <citation type="submission" date="2003-03" db="EMBL/GenBank/DDBJ databases">
        <authorList>
            <person name="Schulte U."/>
            <person name="Aign V."/>
            <person name="Hoheisel J."/>
            <person name="Brandt P."/>
            <person name="Fartmann B."/>
            <person name="Holland R."/>
            <person name="Nyakatura G."/>
            <person name="Mewes H.W."/>
            <person name="Mannhaupt G."/>
        </authorList>
    </citation>
    <scope>NUCLEOTIDE SEQUENCE</scope>
</reference>
<evidence type="ECO:0000313" key="1">
    <source>
        <dbReference type="EMBL" id="CAD70538.1"/>
    </source>
</evidence>
<organism evidence="1">
    <name type="scientific">Neurospora crassa</name>
    <dbReference type="NCBI Taxonomy" id="5141"/>
    <lineage>
        <taxon>Eukaryota</taxon>
        <taxon>Fungi</taxon>
        <taxon>Dikarya</taxon>
        <taxon>Ascomycota</taxon>
        <taxon>Pezizomycotina</taxon>
        <taxon>Sordariomycetes</taxon>
        <taxon>Sordariomycetidae</taxon>
        <taxon>Sordariales</taxon>
        <taxon>Sordariaceae</taxon>
        <taxon>Neurospora</taxon>
    </lineage>
</organism>